<organism evidence="2 3">
    <name type="scientific">Oceanicoccus sagamiensis</name>
    <dbReference type="NCBI Taxonomy" id="716816"/>
    <lineage>
        <taxon>Bacteria</taxon>
        <taxon>Pseudomonadati</taxon>
        <taxon>Pseudomonadota</taxon>
        <taxon>Gammaproteobacteria</taxon>
        <taxon>Cellvibrionales</taxon>
        <taxon>Spongiibacteraceae</taxon>
        <taxon>Oceanicoccus</taxon>
    </lineage>
</organism>
<dbReference type="KEGG" id="osg:BST96_13450"/>
<dbReference type="OrthoDB" id="9883656at2"/>
<dbReference type="EMBL" id="CP019343">
    <property type="protein sequence ID" value="ARN75030.1"/>
    <property type="molecule type" value="Genomic_DNA"/>
</dbReference>
<protein>
    <submittedName>
        <fullName evidence="2">Uncharacterized protein</fullName>
    </submittedName>
</protein>
<name>A0A1X9NAF4_9GAMM</name>
<reference evidence="2 3" key="1">
    <citation type="submission" date="2016-11" db="EMBL/GenBank/DDBJ databases">
        <title>Trade-off between light-utilization and light-protection in marine flavobacteria.</title>
        <authorList>
            <person name="Kumagai Y."/>
        </authorList>
    </citation>
    <scope>NUCLEOTIDE SEQUENCE [LARGE SCALE GENOMIC DNA]</scope>
    <source>
        <strain evidence="2 3">NBRC 107125</strain>
    </source>
</reference>
<accession>A0A1X9NAF4</accession>
<dbReference type="STRING" id="716816.BST96_13450"/>
<dbReference type="RefSeq" id="WP_085759197.1">
    <property type="nucleotide sequence ID" value="NZ_CP019343.1"/>
</dbReference>
<evidence type="ECO:0000313" key="3">
    <source>
        <dbReference type="Proteomes" id="UP000193450"/>
    </source>
</evidence>
<sequence length="160" mass="17892">MSEKKKLIIITLATLLVVNSVFLAVYFLYFSPSVDKDDAATAAALSASTTQKQAGNETADAAEVNPLDAYYSVHFNFGDAVDLCMNEARSRNKNLVQLVLNEHSSRFNETDNRYLIKLDSYVGTPMLYDEKQHTCEIDPETQGVAFYKEIVRRTAVRPKG</sequence>
<keyword evidence="1" id="KW-0812">Transmembrane</keyword>
<evidence type="ECO:0000256" key="1">
    <source>
        <dbReference type="SAM" id="Phobius"/>
    </source>
</evidence>
<keyword evidence="1" id="KW-0472">Membrane</keyword>
<dbReference type="Proteomes" id="UP000193450">
    <property type="component" value="Chromosome"/>
</dbReference>
<evidence type="ECO:0000313" key="2">
    <source>
        <dbReference type="EMBL" id="ARN75030.1"/>
    </source>
</evidence>
<gene>
    <name evidence="2" type="ORF">BST96_13450</name>
</gene>
<keyword evidence="3" id="KW-1185">Reference proteome</keyword>
<keyword evidence="1" id="KW-1133">Transmembrane helix</keyword>
<dbReference type="AlphaFoldDB" id="A0A1X9NAF4"/>
<proteinExistence type="predicted"/>
<feature type="transmembrane region" description="Helical" evidence="1">
    <location>
        <begin position="7"/>
        <end position="29"/>
    </location>
</feature>